<dbReference type="SMART" id="SM00244">
    <property type="entry name" value="PHB"/>
    <property type="match status" value="1"/>
</dbReference>
<proteinExistence type="inferred from homology"/>
<feature type="domain" description="Band 7" evidence="9">
    <location>
        <begin position="1094"/>
        <end position="1255"/>
    </location>
</feature>
<feature type="region of interest" description="Disordered" evidence="8">
    <location>
        <begin position="1"/>
        <end position="25"/>
    </location>
</feature>
<dbReference type="EMBL" id="ABDF02000004">
    <property type="protein sequence ID" value="EHK25016.1"/>
    <property type="molecule type" value="Genomic_DNA"/>
</dbReference>
<comment type="function">
    <text evidence="6">Prohibitin probably acts as a holdase/unfoldase for the stabilization of newly synthesized mitochondrial proteins. Involved in mitophagy. Required for the switch to necrotrophic growth.</text>
</comment>
<dbReference type="SUPFAM" id="SSF53335">
    <property type="entry name" value="S-adenosyl-L-methionine-dependent methyltransferases"/>
    <property type="match status" value="1"/>
</dbReference>
<feature type="region of interest" description="Disordered" evidence="8">
    <location>
        <begin position="440"/>
        <end position="460"/>
    </location>
</feature>
<dbReference type="eggNOG" id="KOG3090">
    <property type="taxonomic scope" value="Eukaryota"/>
</dbReference>
<protein>
    <recommendedName>
        <fullName evidence="9">Band 7 domain-containing protein</fullName>
    </recommendedName>
</protein>
<dbReference type="InterPro" id="IPR013216">
    <property type="entry name" value="Methyltransf_11"/>
</dbReference>
<dbReference type="GeneID" id="25790462"/>
<dbReference type="FunFam" id="3.30.479.30:FF:000001">
    <property type="entry name" value="Prohibitin 2"/>
    <property type="match status" value="1"/>
</dbReference>
<comment type="subcellular location">
    <subcellularLocation>
        <location evidence="1">Mitochondrion inner membrane</location>
    </subcellularLocation>
</comment>
<evidence type="ECO:0000256" key="5">
    <source>
        <dbReference type="ARBA" id="ARBA00023136"/>
    </source>
</evidence>
<dbReference type="CDD" id="cd03401">
    <property type="entry name" value="SPFH_prohibitin"/>
    <property type="match status" value="1"/>
</dbReference>
<dbReference type="InterPro" id="IPR000163">
    <property type="entry name" value="Prohibitin"/>
</dbReference>
<evidence type="ECO:0000256" key="7">
    <source>
        <dbReference type="ARBA" id="ARBA00066275"/>
    </source>
</evidence>
<feature type="compositionally biased region" description="Polar residues" evidence="8">
    <location>
        <begin position="1032"/>
        <end position="1044"/>
    </location>
</feature>
<dbReference type="InterPro" id="IPR036013">
    <property type="entry name" value="Band_7/SPFH_dom_sf"/>
</dbReference>
<feature type="compositionally biased region" description="Polar residues" evidence="8">
    <location>
        <begin position="223"/>
        <end position="235"/>
    </location>
</feature>
<keyword evidence="5" id="KW-0472">Membrane</keyword>
<keyword evidence="11" id="KW-1185">Reference proteome</keyword>
<dbReference type="InParanoid" id="G9MLC6"/>
<evidence type="ECO:0000313" key="11">
    <source>
        <dbReference type="Proteomes" id="UP000007115"/>
    </source>
</evidence>
<dbReference type="VEuPathDB" id="FungiDB:TRIVIDRAFT_208689"/>
<dbReference type="RefSeq" id="XP_013959211.1">
    <property type="nucleotide sequence ID" value="XM_014103736.1"/>
</dbReference>
<comment type="caution">
    <text evidence="10">The sequence shown here is derived from an EMBL/GenBank/DDBJ whole genome shotgun (WGS) entry which is preliminary data.</text>
</comment>
<name>G9MLC6_HYPVG</name>
<feature type="region of interest" description="Disordered" evidence="8">
    <location>
        <begin position="221"/>
        <end position="241"/>
    </location>
</feature>
<keyword evidence="4" id="KW-0496">Mitochondrion</keyword>
<evidence type="ECO:0000256" key="2">
    <source>
        <dbReference type="ARBA" id="ARBA00009658"/>
    </source>
</evidence>
<dbReference type="STRING" id="413071.G9MLC6"/>
<feature type="compositionally biased region" description="Low complexity" evidence="8">
    <location>
        <begin position="93"/>
        <end position="105"/>
    </location>
</feature>
<evidence type="ECO:0000256" key="4">
    <source>
        <dbReference type="ARBA" id="ARBA00023128"/>
    </source>
</evidence>
<reference evidence="10 11" key="1">
    <citation type="journal article" date="2011" name="Genome Biol.">
        <title>Comparative genome sequence analysis underscores mycoparasitism as the ancestral life style of Trichoderma.</title>
        <authorList>
            <person name="Kubicek C.P."/>
            <person name="Herrera-Estrella A."/>
            <person name="Seidl-Seiboth V."/>
            <person name="Martinez D.A."/>
            <person name="Druzhinina I.S."/>
            <person name="Thon M."/>
            <person name="Zeilinger S."/>
            <person name="Casas-Flores S."/>
            <person name="Horwitz B.A."/>
            <person name="Mukherjee P.K."/>
            <person name="Mukherjee M."/>
            <person name="Kredics L."/>
            <person name="Alcaraz L.D."/>
            <person name="Aerts A."/>
            <person name="Antal Z."/>
            <person name="Atanasova L."/>
            <person name="Cervantes-Badillo M.G."/>
            <person name="Challacombe J."/>
            <person name="Chertkov O."/>
            <person name="McCluskey K."/>
            <person name="Coulpier F."/>
            <person name="Deshpande N."/>
            <person name="von Doehren H."/>
            <person name="Ebbole D.J."/>
            <person name="Esquivel-Naranjo E.U."/>
            <person name="Fekete E."/>
            <person name="Flipphi M."/>
            <person name="Glaser F."/>
            <person name="Gomez-Rodriguez E.Y."/>
            <person name="Gruber S."/>
            <person name="Han C."/>
            <person name="Henrissat B."/>
            <person name="Hermosa R."/>
            <person name="Hernandez-Onate M."/>
            <person name="Karaffa L."/>
            <person name="Kosti I."/>
            <person name="Le Crom S."/>
            <person name="Lindquist E."/>
            <person name="Lucas S."/>
            <person name="Luebeck M."/>
            <person name="Luebeck P.S."/>
            <person name="Margeot A."/>
            <person name="Metz B."/>
            <person name="Misra M."/>
            <person name="Nevalainen H."/>
            <person name="Omann M."/>
            <person name="Packer N."/>
            <person name="Perrone G."/>
            <person name="Uresti-Rivera E.E."/>
            <person name="Salamov A."/>
            <person name="Schmoll M."/>
            <person name="Seiboth B."/>
            <person name="Shapiro H."/>
            <person name="Sukno S."/>
            <person name="Tamayo-Ramos J.A."/>
            <person name="Tisch D."/>
            <person name="Wiest A."/>
            <person name="Wilkinson H.H."/>
            <person name="Zhang M."/>
            <person name="Coutinho P.M."/>
            <person name="Kenerley C.M."/>
            <person name="Monte E."/>
            <person name="Baker S.E."/>
            <person name="Grigoriev I.V."/>
        </authorList>
    </citation>
    <scope>NUCLEOTIDE SEQUENCE [LARGE SCALE GENOMIC DNA]</scope>
    <source>
        <strain evidence="11">Gv29-8 / FGSC 10586</strain>
    </source>
</reference>
<dbReference type="Pfam" id="PF08241">
    <property type="entry name" value="Methyltransf_11"/>
    <property type="match status" value="1"/>
</dbReference>
<dbReference type="Gene3D" id="3.40.50.150">
    <property type="entry name" value="Vaccinia Virus protein VP39"/>
    <property type="match status" value="1"/>
</dbReference>
<evidence type="ECO:0000256" key="8">
    <source>
        <dbReference type="SAM" id="MobiDB-lite"/>
    </source>
</evidence>
<evidence type="ECO:0000313" key="10">
    <source>
        <dbReference type="EMBL" id="EHK25016.1"/>
    </source>
</evidence>
<dbReference type="Proteomes" id="UP000007115">
    <property type="component" value="Unassembled WGS sequence"/>
</dbReference>
<dbReference type="GO" id="GO:0008757">
    <property type="term" value="F:S-adenosylmethionine-dependent methyltransferase activity"/>
    <property type="evidence" value="ECO:0007669"/>
    <property type="project" value="InterPro"/>
</dbReference>
<dbReference type="InterPro" id="IPR029063">
    <property type="entry name" value="SAM-dependent_MTases_sf"/>
</dbReference>
<dbReference type="OrthoDB" id="10256176at2759"/>
<accession>G9MLC6</accession>
<evidence type="ECO:0000256" key="6">
    <source>
        <dbReference type="ARBA" id="ARBA00053189"/>
    </source>
</evidence>
<sequence>MAEPTHYIPNNRQPRESSLDRRSRRCLNPIIEEETEDVHGQAGAKGKRVDTSHLNITAWLSPMSDHFPTPRGVHYLAAPILPSSPSTVSADESSPTSFSNSNSWNRTSSVTDGTEFDELYDLYDVSDDEANRGLRRSSSVRRSRTASMVFEPVIRQPTPLVIPPTRDENDETWTAVDELKKITSPLPLTPSANLPMSPAQKDFFGKQQALDIPTISAPPSLDGSLSSEQLATMSSPPTPVIGNDETTAETSWTGVHLQPGALATLHALSGGDEDEDFKDEDEAAEFNQAQSHQVPEMQQSSLRLVTNFLSQATRENIHSSNLARQSLAGLTRLSIPSPGGFFSGLSPRSRNTWHPRTLSPLDLIPPTSTTAEQFYRCPWNANANADASIPPVPQRDDAEDFYRSVGLTSSAPVEHIVEVQADEINEDDLPTARPIISLQTNTQASESDKSPASPDAEVIPTEIVEDYDPSYARKQQLEALSNLDRTELWLVAQRAYLKGVDDVETNGALETIEEDLDEEDEEETKLEIKTESESEQKQGQKDAVVKKTVRFSNIITTTAVPKSLPSKLLRQESAYYRAFQDYVVRTQQSDVFVSQLARFEALQAQRVALRSTHHSQLLGKYQLSVVPQSAKKRLSANVVRGDDILTDDPETLRKEKEAEAMKQMTMATWHVAALKFLNGGKLISAPVTKRLARLSRMAPGKDGVARDRARILDLGGQSSCDWAWHCALLYPNTKVYTVTTKAVRQLSNSNIRGPPNHRQVAVERLTKLPFADNQFDLISARELHSLLKFIGENGEDEWENCLRECMRVLKPGGYLEFSLLDSDIMNAGPLGLAKSVEFGFTLKTLGYDPSPTKLWLGRLARAGFHDVRRAWVCLPVGAKPVVKPPTPPKDNLSGADVQVCQMDAMVMGSTDDIASVCSIAGGWSWERWLLRCEMEKVAGELRLADTVTASPAIKEAGKCLEGVHAVMEEGRNCRAGFRMLNGYARKPQIWYQAFRMLLGYPIANIIKSASRLMPRDSSRNRQPRPSNSSANQGTARGQMSNPNNWQEEAMRRLRQMQTRGGYPGRGGPQMPRGANGALIGGVLLAGGAWLLSNSLFNVDGGHRAIKYQRLRGVSKEIYSEGTHINIPWFETPIIYDVRAKPRNVASLTGTKDLQMVNITCRVLSRPNVEALPQIYRTLGTDYDERVLPSIVNEVLKSVVAQFNASQLITQREMVARLVRENLSRRAARFNILLDDVSLTHLAFSPEFTAAVEAKQVAQQEAQRAAFVVDKARQEKQAMVVKAQGEARSAELIGEAIKKSKAYVELKKIENARLIAQQLQESGAKNRLMLDAEGLGLNVFEESEKK</sequence>
<dbReference type="GO" id="GO:0035632">
    <property type="term" value="C:mitochondrial prohibitin complex"/>
    <property type="evidence" value="ECO:0007669"/>
    <property type="project" value="UniProtKB-ARBA"/>
</dbReference>
<gene>
    <name evidence="10" type="ORF">TRIVIDRAFT_208689</name>
</gene>
<feature type="region of interest" description="Disordered" evidence="8">
    <location>
        <begin position="1012"/>
        <end position="1044"/>
    </location>
</feature>
<dbReference type="CDD" id="cd02440">
    <property type="entry name" value="AdoMet_MTases"/>
    <property type="match status" value="1"/>
</dbReference>
<evidence type="ECO:0000259" key="9">
    <source>
        <dbReference type="SMART" id="SM00244"/>
    </source>
</evidence>
<dbReference type="HOGENOM" id="CLU_005788_0_0_1"/>
<feature type="region of interest" description="Disordered" evidence="8">
    <location>
        <begin position="84"/>
        <end position="110"/>
    </location>
</feature>
<dbReference type="PANTHER" id="PTHR23222">
    <property type="entry name" value="PROHIBITIN"/>
    <property type="match status" value="1"/>
</dbReference>
<dbReference type="Pfam" id="PF01145">
    <property type="entry name" value="Band_7"/>
    <property type="match status" value="1"/>
</dbReference>
<dbReference type="InterPro" id="IPR001107">
    <property type="entry name" value="Band_7"/>
</dbReference>
<dbReference type="PANTHER" id="PTHR23222:SF1">
    <property type="entry name" value="PROHIBITIN-2"/>
    <property type="match status" value="1"/>
</dbReference>
<dbReference type="OMA" id="FAQAPRN"/>
<dbReference type="PRINTS" id="PR00679">
    <property type="entry name" value="PROHIBITIN"/>
</dbReference>
<comment type="subunit">
    <text evidence="7">The mitochondrial prohibitin complex consists of two subunits (PHB1 and PHB2). The subunits assemble into a membrane-associated ring-shaped supercomplex of approximately 1 mDa. Interacts with ATG24/SNX4; the interaction is direct and plays a role in mitophagy.</text>
</comment>
<dbReference type="Gene3D" id="3.30.479.30">
    <property type="entry name" value="Band 7 domain"/>
    <property type="match status" value="1"/>
</dbReference>
<evidence type="ECO:0000256" key="1">
    <source>
        <dbReference type="ARBA" id="ARBA00004273"/>
    </source>
</evidence>
<dbReference type="GO" id="GO:0000423">
    <property type="term" value="P:mitophagy"/>
    <property type="evidence" value="ECO:0007669"/>
    <property type="project" value="UniProtKB-ARBA"/>
</dbReference>
<comment type="similarity">
    <text evidence="2">Belongs to the prohibitin family.</text>
</comment>
<keyword evidence="3" id="KW-0999">Mitochondrion inner membrane</keyword>
<dbReference type="GO" id="GO:0007005">
    <property type="term" value="P:mitochondrion organization"/>
    <property type="evidence" value="ECO:0007669"/>
    <property type="project" value="TreeGrafter"/>
</dbReference>
<dbReference type="SUPFAM" id="SSF117892">
    <property type="entry name" value="Band 7/SPFH domain"/>
    <property type="match status" value="1"/>
</dbReference>
<evidence type="ECO:0000256" key="3">
    <source>
        <dbReference type="ARBA" id="ARBA00022792"/>
    </source>
</evidence>
<organism evidence="10 11">
    <name type="scientific">Hypocrea virens (strain Gv29-8 / FGSC 10586)</name>
    <name type="common">Gliocladium virens</name>
    <name type="synonym">Trichoderma virens</name>
    <dbReference type="NCBI Taxonomy" id="413071"/>
    <lineage>
        <taxon>Eukaryota</taxon>
        <taxon>Fungi</taxon>
        <taxon>Dikarya</taxon>
        <taxon>Ascomycota</taxon>
        <taxon>Pezizomycotina</taxon>
        <taxon>Sordariomycetes</taxon>
        <taxon>Hypocreomycetidae</taxon>
        <taxon>Hypocreales</taxon>
        <taxon>Hypocreaceae</taxon>
        <taxon>Trichoderma</taxon>
    </lineage>
</organism>